<dbReference type="Pfam" id="PF03704">
    <property type="entry name" value="BTAD"/>
    <property type="match status" value="1"/>
</dbReference>
<evidence type="ECO:0000313" key="9">
    <source>
        <dbReference type="EMBL" id="MBP2047733.1"/>
    </source>
</evidence>
<evidence type="ECO:0000256" key="7">
    <source>
        <dbReference type="SAM" id="MobiDB-lite"/>
    </source>
</evidence>
<keyword evidence="2" id="KW-0902">Two-component regulatory system</keyword>
<dbReference type="PANTHER" id="PTHR35807">
    <property type="entry name" value="TRANSCRIPTIONAL REGULATOR REDD-RELATED"/>
    <property type="match status" value="1"/>
</dbReference>
<keyword evidence="4 6" id="KW-0238">DNA-binding</keyword>
<evidence type="ECO:0000256" key="2">
    <source>
        <dbReference type="ARBA" id="ARBA00023012"/>
    </source>
</evidence>
<feature type="region of interest" description="Disordered" evidence="7">
    <location>
        <begin position="262"/>
        <end position="296"/>
    </location>
</feature>
<evidence type="ECO:0000256" key="5">
    <source>
        <dbReference type="ARBA" id="ARBA00023163"/>
    </source>
</evidence>
<keyword evidence="3" id="KW-0805">Transcription regulation</keyword>
<protein>
    <submittedName>
        <fullName evidence="9">DNA-binding SARP family transcriptional activator</fullName>
    </submittedName>
</protein>
<feature type="compositionally biased region" description="Low complexity" evidence="7">
    <location>
        <begin position="265"/>
        <end position="276"/>
    </location>
</feature>
<dbReference type="Gene3D" id="3.40.50.300">
    <property type="entry name" value="P-loop containing nucleotide triphosphate hydrolases"/>
    <property type="match status" value="1"/>
</dbReference>
<organism evidence="9 10">
    <name type="scientific">Streptomyces griseochromogenes</name>
    <dbReference type="NCBI Taxonomy" id="68214"/>
    <lineage>
        <taxon>Bacteria</taxon>
        <taxon>Bacillati</taxon>
        <taxon>Actinomycetota</taxon>
        <taxon>Actinomycetes</taxon>
        <taxon>Kitasatosporales</taxon>
        <taxon>Streptomycetaceae</taxon>
        <taxon>Streptomyces</taxon>
    </lineage>
</organism>
<comment type="caution">
    <text evidence="9">The sequence shown here is derived from an EMBL/GenBank/DDBJ whole genome shotgun (WGS) entry which is preliminary data.</text>
</comment>
<dbReference type="InterPro" id="IPR002182">
    <property type="entry name" value="NB-ARC"/>
</dbReference>
<dbReference type="InterPro" id="IPR027417">
    <property type="entry name" value="P-loop_NTPase"/>
</dbReference>
<keyword evidence="5" id="KW-0804">Transcription</keyword>
<evidence type="ECO:0000313" key="10">
    <source>
        <dbReference type="Proteomes" id="UP001519309"/>
    </source>
</evidence>
<dbReference type="InterPro" id="IPR051677">
    <property type="entry name" value="AfsR-DnrI-RedD_regulator"/>
</dbReference>
<dbReference type="SUPFAM" id="SSF46894">
    <property type="entry name" value="C-terminal effector domain of the bipartite response regulators"/>
    <property type="match status" value="1"/>
</dbReference>
<reference evidence="9 10" key="1">
    <citation type="submission" date="2021-03" db="EMBL/GenBank/DDBJ databases">
        <title>Genomic Encyclopedia of Type Strains, Phase IV (KMG-IV): sequencing the most valuable type-strain genomes for metagenomic binning, comparative biology and taxonomic classification.</title>
        <authorList>
            <person name="Goeker M."/>
        </authorList>
    </citation>
    <scope>NUCLEOTIDE SEQUENCE [LARGE SCALE GENOMIC DNA]</scope>
    <source>
        <strain evidence="9 10">DSM 40499</strain>
    </source>
</reference>
<sequence length="761" mass="81366">MAADIRYQILGHTRAYLGESELAVGPPQQQAVLVCLLLRAGRAVSVDGIVDSVWGPQAPDTAVSAVRTYAWRLRKSLGERKGEKGAKAPTVVSVGTGYRMTVGPDQLDALRVEQLAAEATRARDARRAETARTLVVQSLSLWQGEPLAKVPGPFAKQQRARLDALRLALMEERFDLDLLLGRHALAIPDLNAFVTEHPLRERGHGQLMRALYADGQQAAALDAFERLRRRLGEELGVDPSHELRSLHQRILRNDPALNAVRRTEAASSAAAAPPSAADHDCRPATAPIPAQLPPRPADFTGRAEAVSGLRNAIGGGCEAAMPVARISGMGGVGKTALALHVAHLLKPQFTDGQLYADLGGSGPSPARPDAVLVSFLASLGVPEDKIPDNMEDRARLYRSLLDGRRVLVLLDDARDASQVRPLLPGSHGCAVLVTGRPRIFSLPTVAQVDLDVLIPDEAVALLTRVCGPDRVAAEPEAARSLVSRCGLLPLAVRIAATRLASRPAWTLRAMAERLADQQARRTAMQIGDLDVHACFDLSYRQLTQCQVRAFLLVAAVGEPDISVSAAAAALAVEEHVAEELLESLVDAAMLSVVAPNRYRHHSLLRDFARTRIRAAGFSGAQEALDRLLAFLVSTAGAAATWARPTDPLEHAWALDTAGGLRFTDADAARDWIAAEAESATAAVMAATRSTGPGHRARLRKAADLLIALNRFRCQVRHEQVAPAAEVVARVAAAAGDSRSVARARFVLASETAMCVPMLEDA</sequence>
<dbReference type="InterPro" id="IPR005158">
    <property type="entry name" value="BTAD"/>
</dbReference>
<dbReference type="Pfam" id="PF00486">
    <property type="entry name" value="Trans_reg_C"/>
    <property type="match status" value="1"/>
</dbReference>
<dbReference type="PROSITE" id="PS51755">
    <property type="entry name" value="OMPR_PHOB"/>
    <property type="match status" value="1"/>
</dbReference>
<dbReference type="GO" id="GO:0003677">
    <property type="term" value="F:DNA binding"/>
    <property type="evidence" value="ECO:0007669"/>
    <property type="project" value="UniProtKB-KW"/>
</dbReference>
<dbReference type="InterPro" id="IPR011990">
    <property type="entry name" value="TPR-like_helical_dom_sf"/>
</dbReference>
<keyword evidence="10" id="KW-1185">Reference proteome</keyword>
<comment type="similarity">
    <text evidence="1">Belongs to the AfsR/DnrI/RedD regulatory family.</text>
</comment>
<dbReference type="SMART" id="SM00862">
    <property type="entry name" value="Trans_reg_C"/>
    <property type="match status" value="1"/>
</dbReference>
<accession>A0ABS4LK21</accession>
<evidence type="ECO:0000259" key="8">
    <source>
        <dbReference type="PROSITE" id="PS51755"/>
    </source>
</evidence>
<dbReference type="Gene3D" id="1.10.10.10">
    <property type="entry name" value="Winged helix-like DNA-binding domain superfamily/Winged helix DNA-binding domain"/>
    <property type="match status" value="1"/>
</dbReference>
<dbReference type="CDD" id="cd15831">
    <property type="entry name" value="BTAD"/>
    <property type="match status" value="1"/>
</dbReference>
<feature type="domain" description="OmpR/PhoB-type" evidence="8">
    <location>
        <begin position="1"/>
        <end position="102"/>
    </location>
</feature>
<dbReference type="RefSeq" id="WP_159400119.1">
    <property type="nucleotide sequence ID" value="NZ_CP016279.1"/>
</dbReference>
<dbReference type="SMART" id="SM01043">
    <property type="entry name" value="BTAD"/>
    <property type="match status" value="1"/>
</dbReference>
<dbReference type="Pfam" id="PF00931">
    <property type="entry name" value="NB-ARC"/>
    <property type="match status" value="1"/>
</dbReference>
<evidence type="ECO:0000256" key="1">
    <source>
        <dbReference type="ARBA" id="ARBA00005820"/>
    </source>
</evidence>
<gene>
    <name evidence="9" type="ORF">J2Z21_000655</name>
</gene>
<dbReference type="InterPro" id="IPR001867">
    <property type="entry name" value="OmpR/PhoB-type_DNA-bd"/>
</dbReference>
<evidence type="ECO:0000256" key="4">
    <source>
        <dbReference type="ARBA" id="ARBA00023125"/>
    </source>
</evidence>
<dbReference type="PRINTS" id="PR00364">
    <property type="entry name" value="DISEASERSIST"/>
</dbReference>
<dbReference type="InterPro" id="IPR036388">
    <property type="entry name" value="WH-like_DNA-bd_sf"/>
</dbReference>
<evidence type="ECO:0000256" key="3">
    <source>
        <dbReference type="ARBA" id="ARBA00023015"/>
    </source>
</evidence>
<feature type="DNA-binding region" description="OmpR/PhoB-type" evidence="6">
    <location>
        <begin position="1"/>
        <end position="102"/>
    </location>
</feature>
<dbReference type="SUPFAM" id="SSF48452">
    <property type="entry name" value="TPR-like"/>
    <property type="match status" value="1"/>
</dbReference>
<dbReference type="InterPro" id="IPR016032">
    <property type="entry name" value="Sig_transdc_resp-reg_C-effctor"/>
</dbReference>
<dbReference type="Gene3D" id="1.25.40.10">
    <property type="entry name" value="Tetratricopeptide repeat domain"/>
    <property type="match status" value="1"/>
</dbReference>
<proteinExistence type="inferred from homology"/>
<dbReference type="SUPFAM" id="SSF52540">
    <property type="entry name" value="P-loop containing nucleoside triphosphate hydrolases"/>
    <property type="match status" value="1"/>
</dbReference>
<name>A0ABS4LK21_9ACTN</name>
<dbReference type="EMBL" id="JAGGLP010000001">
    <property type="protein sequence ID" value="MBP2047733.1"/>
    <property type="molecule type" value="Genomic_DNA"/>
</dbReference>
<dbReference type="Proteomes" id="UP001519309">
    <property type="component" value="Unassembled WGS sequence"/>
</dbReference>
<evidence type="ECO:0000256" key="6">
    <source>
        <dbReference type="PROSITE-ProRule" id="PRU01091"/>
    </source>
</evidence>
<dbReference type="PANTHER" id="PTHR35807:SF1">
    <property type="entry name" value="TRANSCRIPTIONAL REGULATOR REDD"/>
    <property type="match status" value="1"/>
</dbReference>